<dbReference type="CDD" id="cd09917">
    <property type="entry name" value="F-box_SF"/>
    <property type="match status" value="1"/>
</dbReference>
<dbReference type="PANTHER" id="PTHR47149">
    <property type="entry name" value="F-BOX PROTEIN RMF"/>
    <property type="match status" value="1"/>
</dbReference>
<sequence length="201" mass="23286">MRENNGGEIREHVEKRLKRASSIWSCNSSPRSTSLAQHCDFSWYEADIWTEIAKYLDGKCLVMLGSTNRWFHRLIMEEENIWKFACLRDMEVPEPPPISFKWSKLYASAFVESSQLFWQQAALLEYTSPLLLGTMQTLDARHVELFLCEEFRNGTWEYKEIACHDIKKHTEGATGGIFDLKHIKDRCTSGKIASQLNNSSN</sequence>
<accession>A0AAP0HMG0</accession>
<name>A0AAP0HMG0_9MAGN</name>
<dbReference type="InterPro" id="IPR036047">
    <property type="entry name" value="F-box-like_dom_sf"/>
</dbReference>
<gene>
    <name evidence="1" type="ORF">Scep_025592</name>
</gene>
<dbReference type="PANTHER" id="PTHR47149:SF1">
    <property type="entry name" value="F-BOX PROTEIN RMF"/>
    <property type="match status" value="1"/>
</dbReference>
<proteinExistence type="predicted"/>
<dbReference type="Proteomes" id="UP001419268">
    <property type="component" value="Unassembled WGS sequence"/>
</dbReference>
<organism evidence="1 2">
    <name type="scientific">Stephania cephalantha</name>
    <dbReference type="NCBI Taxonomy" id="152367"/>
    <lineage>
        <taxon>Eukaryota</taxon>
        <taxon>Viridiplantae</taxon>
        <taxon>Streptophyta</taxon>
        <taxon>Embryophyta</taxon>
        <taxon>Tracheophyta</taxon>
        <taxon>Spermatophyta</taxon>
        <taxon>Magnoliopsida</taxon>
        <taxon>Ranunculales</taxon>
        <taxon>Menispermaceae</taxon>
        <taxon>Menispermoideae</taxon>
        <taxon>Cissampelideae</taxon>
        <taxon>Stephania</taxon>
    </lineage>
</organism>
<dbReference type="AlphaFoldDB" id="A0AAP0HMG0"/>
<comment type="caution">
    <text evidence="1">The sequence shown here is derived from an EMBL/GenBank/DDBJ whole genome shotgun (WGS) entry which is preliminary data.</text>
</comment>
<dbReference type="GO" id="GO:0005634">
    <property type="term" value="C:nucleus"/>
    <property type="evidence" value="ECO:0007669"/>
    <property type="project" value="TreeGrafter"/>
</dbReference>
<dbReference type="GO" id="GO:0061458">
    <property type="term" value="P:reproductive system development"/>
    <property type="evidence" value="ECO:0007669"/>
    <property type="project" value="TreeGrafter"/>
</dbReference>
<evidence type="ECO:0000313" key="2">
    <source>
        <dbReference type="Proteomes" id="UP001419268"/>
    </source>
</evidence>
<evidence type="ECO:0008006" key="3">
    <source>
        <dbReference type="Google" id="ProtNLM"/>
    </source>
</evidence>
<dbReference type="SUPFAM" id="SSF81383">
    <property type="entry name" value="F-box domain"/>
    <property type="match status" value="1"/>
</dbReference>
<reference evidence="1 2" key="1">
    <citation type="submission" date="2024-01" db="EMBL/GenBank/DDBJ databases">
        <title>Genome assemblies of Stephania.</title>
        <authorList>
            <person name="Yang L."/>
        </authorList>
    </citation>
    <scope>NUCLEOTIDE SEQUENCE [LARGE SCALE GENOMIC DNA]</scope>
    <source>
        <strain evidence="1">JXDWG</strain>
        <tissue evidence="1">Leaf</tissue>
    </source>
</reference>
<keyword evidence="2" id="KW-1185">Reference proteome</keyword>
<evidence type="ECO:0000313" key="1">
    <source>
        <dbReference type="EMBL" id="KAK9094123.1"/>
    </source>
</evidence>
<protein>
    <recommendedName>
        <fullName evidence="3">F-box protein</fullName>
    </recommendedName>
</protein>
<dbReference type="EMBL" id="JBBNAG010000011">
    <property type="protein sequence ID" value="KAK9094123.1"/>
    <property type="molecule type" value="Genomic_DNA"/>
</dbReference>